<feature type="compositionally biased region" description="Basic and acidic residues" evidence="1">
    <location>
        <begin position="277"/>
        <end position="302"/>
    </location>
</feature>
<sequence>MPLVAEGLGGLIDATLPDLGLGASWQDIYRMRPRVPLVCQACRGSLHAKVSPRGLRFFAHDAARRDCPLAGESIEHRLLKSAIAAAVRMAGWHAALEVTAPDRRWRADVLATSPDGARRVAWEAQLARQHDDDTMARTAGYAADGVEVVWVFERPATREVPAITVDVSDDGITVAEPLARLITSRCESGSKCVRYRDLPHPPQCVGHGRWGPATLVLDQFVALVCRDEIRWSVLPPPEAIRPGYFEPVEEIAWTSPVYVRRAEAIREVQRVTDASVADERHQRRRRHEAELRRRQQEADRHEANRAALRERQHRLTSIVVQQVTAGTGQAPWTLPSDFEHATGVSVIVNGGPVAVICPIASRIDGEIADRLLGVTVYVASERERRAIAGECHPGQRIVVISQDHQATPPRPADGIP</sequence>
<dbReference type="InterPro" id="IPR010330">
    <property type="entry name" value="CoiA_nuc"/>
</dbReference>
<dbReference type="EMBL" id="BONZ01000103">
    <property type="protein sequence ID" value="GIH20704.1"/>
    <property type="molecule type" value="Genomic_DNA"/>
</dbReference>
<dbReference type="RefSeq" id="WP_203924124.1">
    <property type="nucleotide sequence ID" value="NZ_BONZ01000103.1"/>
</dbReference>
<reference evidence="3" key="1">
    <citation type="submission" date="2021-01" db="EMBL/GenBank/DDBJ databases">
        <title>Whole genome shotgun sequence of Rugosimonospora africana NBRC 104875.</title>
        <authorList>
            <person name="Komaki H."/>
            <person name="Tamura T."/>
        </authorList>
    </citation>
    <scope>NUCLEOTIDE SEQUENCE</scope>
    <source>
        <strain evidence="3">NBRC 104875</strain>
    </source>
</reference>
<evidence type="ECO:0000256" key="1">
    <source>
        <dbReference type="SAM" id="MobiDB-lite"/>
    </source>
</evidence>
<evidence type="ECO:0000259" key="2">
    <source>
        <dbReference type="Pfam" id="PF06054"/>
    </source>
</evidence>
<gene>
    <name evidence="3" type="ORF">Raf01_88760</name>
</gene>
<comment type="caution">
    <text evidence="3">The sequence shown here is derived from an EMBL/GenBank/DDBJ whole genome shotgun (WGS) entry which is preliminary data.</text>
</comment>
<keyword evidence="4" id="KW-1185">Reference proteome</keyword>
<proteinExistence type="predicted"/>
<dbReference type="AlphaFoldDB" id="A0A8J3R0E9"/>
<protein>
    <recommendedName>
        <fullName evidence="2">Competence protein CoiA nuclease-like domain-containing protein</fullName>
    </recommendedName>
</protein>
<feature type="domain" description="Competence protein CoiA nuclease-like" evidence="2">
    <location>
        <begin position="72"/>
        <end position="155"/>
    </location>
</feature>
<feature type="region of interest" description="Disordered" evidence="1">
    <location>
        <begin position="275"/>
        <end position="302"/>
    </location>
</feature>
<dbReference type="Pfam" id="PF06054">
    <property type="entry name" value="CoiA_nuc"/>
    <property type="match status" value="1"/>
</dbReference>
<evidence type="ECO:0000313" key="4">
    <source>
        <dbReference type="Proteomes" id="UP000642748"/>
    </source>
</evidence>
<accession>A0A8J3R0E9</accession>
<evidence type="ECO:0000313" key="3">
    <source>
        <dbReference type="EMBL" id="GIH20704.1"/>
    </source>
</evidence>
<name>A0A8J3R0E9_9ACTN</name>
<organism evidence="3 4">
    <name type="scientific">Rugosimonospora africana</name>
    <dbReference type="NCBI Taxonomy" id="556532"/>
    <lineage>
        <taxon>Bacteria</taxon>
        <taxon>Bacillati</taxon>
        <taxon>Actinomycetota</taxon>
        <taxon>Actinomycetes</taxon>
        <taxon>Micromonosporales</taxon>
        <taxon>Micromonosporaceae</taxon>
        <taxon>Rugosimonospora</taxon>
    </lineage>
</organism>
<dbReference type="Proteomes" id="UP000642748">
    <property type="component" value="Unassembled WGS sequence"/>
</dbReference>